<dbReference type="Proteomes" id="UP000324222">
    <property type="component" value="Unassembled WGS sequence"/>
</dbReference>
<dbReference type="AlphaFoldDB" id="A0A5B7I323"/>
<proteinExistence type="predicted"/>
<sequence>MPPTAPHHHKTPQQYNTT</sequence>
<organism evidence="1 2">
    <name type="scientific">Portunus trituberculatus</name>
    <name type="common">Swimming crab</name>
    <name type="synonym">Neptunus trituberculatus</name>
    <dbReference type="NCBI Taxonomy" id="210409"/>
    <lineage>
        <taxon>Eukaryota</taxon>
        <taxon>Metazoa</taxon>
        <taxon>Ecdysozoa</taxon>
        <taxon>Arthropoda</taxon>
        <taxon>Crustacea</taxon>
        <taxon>Multicrustacea</taxon>
        <taxon>Malacostraca</taxon>
        <taxon>Eumalacostraca</taxon>
        <taxon>Eucarida</taxon>
        <taxon>Decapoda</taxon>
        <taxon>Pleocyemata</taxon>
        <taxon>Brachyura</taxon>
        <taxon>Eubrachyura</taxon>
        <taxon>Portunoidea</taxon>
        <taxon>Portunidae</taxon>
        <taxon>Portuninae</taxon>
        <taxon>Portunus</taxon>
    </lineage>
</organism>
<reference evidence="1 2" key="1">
    <citation type="submission" date="2019-05" db="EMBL/GenBank/DDBJ databases">
        <title>Another draft genome of Portunus trituberculatus and its Hox gene families provides insights of decapod evolution.</title>
        <authorList>
            <person name="Jeong J.-H."/>
            <person name="Song I."/>
            <person name="Kim S."/>
            <person name="Choi T."/>
            <person name="Kim D."/>
            <person name="Ryu S."/>
            <person name="Kim W."/>
        </authorList>
    </citation>
    <scope>NUCLEOTIDE SEQUENCE [LARGE SCALE GENOMIC DNA]</scope>
    <source>
        <tissue evidence="1">Muscle</tissue>
    </source>
</reference>
<comment type="caution">
    <text evidence="1">The sequence shown here is derived from an EMBL/GenBank/DDBJ whole genome shotgun (WGS) entry which is preliminary data.</text>
</comment>
<gene>
    <name evidence="1" type="ORF">E2C01_074317</name>
</gene>
<dbReference type="EMBL" id="VSRR010052040">
    <property type="protein sequence ID" value="MPC79771.1"/>
    <property type="molecule type" value="Genomic_DNA"/>
</dbReference>
<name>A0A5B7I323_PORTR</name>
<accession>A0A5B7I323</accession>
<evidence type="ECO:0000313" key="1">
    <source>
        <dbReference type="EMBL" id="MPC79771.1"/>
    </source>
</evidence>
<evidence type="ECO:0000313" key="2">
    <source>
        <dbReference type="Proteomes" id="UP000324222"/>
    </source>
</evidence>
<protein>
    <submittedName>
        <fullName evidence="1">Uncharacterized protein</fullName>
    </submittedName>
</protein>
<keyword evidence="2" id="KW-1185">Reference proteome</keyword>